<evidence type="ECO:0000256" key="2">
    <source>
        <dbReference type="ARBA" id="ARBA00023015"/>
    </source>
</evidence>
<gene>
    <name evidence="7" type="ORF">EGT74_08395</name>
</gene>
<comment type="similarity">
    <text evidence="1">Belongs to the sigma-70 factor family. ECF subfamily.</text>
</comment>
<evidence type="ECO:0000256" key="3">
    <source>
        <dbReference type="ARBA" id="ARBA00023082"/>
    </source>
</evidence>
<organism evidence="7 8">
    <name type="scientific">Chitinophaga lutea</name>
    <dbReference type="NCBI Taxonomy" id="2488634"/>
    <lineage>
        <taxon>Bacteria</taxon>
        <taxon>Pseudomonadati</taxon>
        <taxon>Bacteroidota</taxon>
        <taxon>Chitinophagia</taxon>
        <taxon>Chitinophagales</taxon>
        <taxon>Chitinophagaceae</taxon>
        <taxon>Chitinophaga</taxon>
    </lineage>
</organism>
<dbReference type="SUPFAM" id="SSF88946">
    <property type="entry name" value="Sigma2 domain of RNA polymerase sigma factors"/>
    <property type="match status" value="1"/>
</dbReference>
<dbReference type="GO" id="GO:0006352">
    <property type="term" value="P:DNA-templated transcription initiation"/>
    <property type="evidence" value="ECO:0007669"/>
    <property type="project" value="InterPro"/>
</dbReference>
<dbReference type="OrthoDB" id="665981at2"/>
<dbReference type="InterPro" id="IPR036388">
    <property type="entry name" value="WH-like_DNA-bd_sf"/>
</dbReference>
<dbReference type="InterPro" id="IPR014284">
    <property type="entry name" value="RNA_pol_sigma-70_dom"/>
</dbReference>
<dbReference type="InterPro" id="IPR039425">
    <property type="entry name" value="RNA_pol_sigma-70-like"/>
</dbReference>
<dbReference type="AlphaFoldDB" id="A0A3N4QC11"/>
<dbReference type="Gene3D" id="1.10.10.10">
    <property type="entry name" value="Winged helix-like DNA-binding domain superfamily/Winged helix DNA-binding domain"/>
    <property type="match status" value="1"/>
</dbReference>
<dbReference type="GO" id="GO:0016987">
    <property type="term" value="F:sigma factor activity"/>
    <property type="evidence" value="ECO:0007669"/>
    <property type="project" value="UniProtKB-KW"/>
</dbReference>
<evidence type="ECO:0000313" key="8">
    <source>
        <dbReference type="Proteomes" id="UP000278351"/>
    </source>
</evidence>
<dbReference type="InterPro" id="IPR014327">
    <property type="entry name" value="RNA_pol_sigma70_bacteroid"/>
</dbReference>
<keyword evidence="2" id="KW-0805">Transcription regulation</keyword>
<dbReference type="InterPro" id="IPR013249">
    <property type="entry name" value="RNA_pol_sigma70_r4_t2"/>
</dbReference>
<dbReference type="RefSeq" id="WP_123846038.1">
    <property type="nucleotide sequence ID" value="NZ_RPDH01000001.1"/>
</dbReference>
<name>A0A3N4QC11_9BACT</name>
<evidence type="ECO:0000256" key="4">
    <source>
        <dbReference type="ARBA" id="ARBA00023163"/>
    </source>
</evidence>
<dbReference type="PANTHER" id="PTHR43133:SF46">
    <property type="entry name" value="RNA POLYMERASE SIGMA-70 FACTOR ECF SUBFAMILY"/>
    <property type="match status" value="1"/>
</dbReference>
<proteinExistence type="inferred from homology"/>
<dbReference type="Gene3D" id="1.10.1740.10">
    <property type="match status" value="1"/>
</dbReference>
<dbReference type="GO" id="GO:0003677">
    <property type="term" value="F:DNA binding"/>
    <property type="evidence" value="ECO:0007669"/>
    <property type="project" value="InterPro"/>
</dbReference>
<dbReference type="EMBL" id="RPDH01000001">
    <property type="protein sequence ID" value="RPE13520.1"/>
    <property type="molecule type" value="Genomic_DNA"/>
</dbReference>
<evidence type="ECO:0000259" key="6">
    <source>
        <dbReference type="Pfam" id="PF08281"/>
    </source>
</evidence>
<keyword evidence="8" id="KW-1185">Reference proteome</keyword>
<dbReference type="PANTHER" id="PTHR43133">
    <property type="entry name" value="RNA POLYMERASE ECF-TYPE SIGMA FACTO"/>
    <property type="match status" value="1"/>
</dbReference>
<feature type="domain" description="RNA polymerase sigma-70 region 2" evidence="5">
    <location>
        <begin position="28"/>
        <end position="91"/>
    </location>
</feature>
<evidence type="ECO:0000313" key="7">
    <source>
        <dbReference type="EMBL" id="RPE13520.1"/>
    </source>
</evidence>
<dbReference type="Pfam" id="PF04542">
    <property type="entry name" value="Sigma70_r2"/>
    <property type="match status" value="1"/>
</dbReference>
<dbReference type="InterPro" id="IPR013324">
    <property type="entry name" value="RNA_pol_sigma_r3/r4-like"/>
</dbReference>
<dbReference type="Proteomes" id="UP000278351">
    <property type="component" value="Unassembled WGS sequence"/>
</dbReference>
<keyword evidence="4" id="KW-0804">Transcription</keyword>
<evidence type="ECO:0000259" key="5">
    <source>
        <dbReference type="Pfam" id="PF04542"/>
    </source>
</evidence>
<dbReference type="NCBIfam" id="TIGR02985">
    <property type="entry name" value="Sig70_bacteroi1"/>
    <property type="match status" value="1"/>
</dbReference>
<feature type="domain" description="RNA polymerase sigma factor 70 region 4 type 2" evidence="6">
    <location>
        <begin position="126"/>
        <end position="174"/>
    </location>
</feature>
<reference evidence="7 8" key="1">
    <citation type="submission" date="2018-11" db="EMBL/GenBank/DDBJ databases">
        <title>Chitinophaga lutea sp.nov., isolate from arsenic contaminated soil.</title>
        <authorList>
            <person name="Zong Y."/>
        </authorList>
    </citation>
    <scope>NUCLEOTIDE SEQUENCE [LARGE SCALE GENOMIC DNA]</scope>
    <source>
        <strain evidence="7 8">ZY74</strain>
    </source>
</reference>
<evidence type="ECO:0000256" key="1">
    <source>
        <dbReference type="ARBA" id="ARBA00010641"/>
    </source>
</evidence>
<dbReference type="InterPro" id="IPR007627">
    <property type="entry name" value="RNA_pol_sigma70_r2"/>
</dbReference>
<accession>A0A3N4QC11</accession>
<dbReference type="InterPro" id="IPR013325">
    <property type="entry name" value="RNA_pol_sigma_r2"/>
</dbReference>
<comment type="caution">
    <text evidence="7">The sequence shown here is derived from an EMBL/GenBank/DDBJ whole genome shotgun (WGS) entry which is preliminary data.</text>
</comment>
<dbReference type="NCBIfam" id="TIGR02937">
    <property type="entry name" value="sigma70-ECF"/>
    <property type="match status" value="1"/>
</dbReference>
<sequence length="188" mass="22034">MKAFSIYTDSELVDLLNAGNRAAFDEIYHRHWKSLYRTAYRVLKDEGACLDLLQDIFIWLWEHRGHLEVRVLHAYLSMAVKYKVANYIRQLKVRPSLFEEVEKLEIPDTATISALALNELKTIIAAFTEELPERCRQVFYLSRIEYLSNKEIAARLGVSEKTVENQLTIALKKLRLKLGSLHLWMFFL</sequence>
<dbReference type="CDD" id="cd06171">
    <property type="entry name" value="Sigma70_r4"/>
    <property type="match status" value="1"/>
</dbReference>
<protein>
    <submittedName>
        <fullName evidence="7">RNA polymerase sigma-70 factor</fullName>
    </submittedName>
</protein>
<keyword evidence="3" id="KW-0731">Sigma factor</keyword>
<dbReference type="SUPFAM" id="SSF88659">
    <property type="entry name" value="Sigma3 and sigma4 domains of RNA polymerase sigma factors"/>
    <property type="match status" value="1"/>
</dbReference>
<dbReference type="Pfam" id="PF08281">
    <property type="entry name" value="Sigma70_r4_2"/>
    <property type="match status" value="1"/>
</dbReference>